<dbReference type="Gene3D" id="3.40.430.10">
    <property type="entry name" value="Dihydrofolate Reductase, subunit A"/>
    <property type="match status" value="1"/>
</dbReference>
<name>A0A543PUB1_9MICO</name>
<comment type="pathway">
    <text evidence="1">Cofactor biosynthesis; riboflavin biosynthesis.</text>
</comment>
<organism evidence="5 6">
    <name type="scientific">Humibacillus xanthopallidus</name>
    <dbReference type="NCBI Taxonomy" id="412689"/>
    <lineage>
        <taxon>Bacteria</taxon>
        <taxon>Bacillati</taxon>
        <taxon>Actinomycetota</taxon>
        <taxon>Actinomycetes</taxon>
        <taxon>Micrococcales</taxon>
        <taxon>Intrasporangiaceae</taxon>
        <taxon>Humibacillus</taxon>
    </lineage>
</organism>
<reference evidence="5 6" key="1">
    <citation type="submission" date="2019-06" db="EMBL/GenBank/DDBJ databases">
        <title>Sequencing the genomes of 1000 actinobacteria strains.</title>
        <authorList>
            <person name="Klenk H.-P."/>
        </authorList>
    </citation>
    <scope>NUCLEOTIDE SEQUENCE [LARGE SCALE GENOMIC DNA]</scope>
    <source>
        <strain evidence="5 6">DSM 21776</strain>
    </source>
</reference>
<accession>A0A543PUB1</accession>
<dbReference type="InterPro" id="IPR024072">
    <property type="entry name" value="DHFR-like_dom_sf"/>
</dbReference>
<evidence type="ECO:0000256" key="3">
    <source>
        <dbReference type="ARBA" id="ARBA00023002"/>
    </source>
</evidence>
<evidence type="ECO:0000313" key="6">
    <source>
        <dbReference type="Proteomes" id="UP000320085"/>
    </source>
</evidence>
<dbReference type="AlphaFoldDB" id="A0A543PUB1"/>
<dbReference type="OrthoDB" id="5243299at2"/>
<evidence type="ECO:0000313" key="5">
    <source>
        <dbReference type="EMBL" id="TQN47659.1"/>
    </source>
</evidence>
<sequence length="250" mass="26121">MRLLVSGSPAVSAPADLDALGDAALYAVYAPPREPWLRANMVSSLDGSATGVDGRSGGINTDADHVVFELLRAQSHAVVVGAGTLRDEGYSPISVDERWRGLRQGDGLPPGLPLVAVSNRGQVPPRLDGVDDGSVLLATAASAPGLAEARSSLGDQHVIVCGDERVDPAALVEALGRRGWTRLLTEGGPSWLSTLVEHDLLDELCLTVAPTLVGGDHPRPLSGADVAVDLDLNALLEQDGTLLGRWLTRR</sequence>
<evidence type="ECO:0000256" key="1">
    <source>
        <dbReference type="ARBA" id="ARBA00005104"/>
    </source>
</evidence>
<dbReference type="InterPro" id="IPR050765">
    <property type="entry name" value="Riboflavin_Biosynth_HTPR"/>
</dbReference>
<keyword evidence="3" id="KW-0560">Oxidoreductase</keyword>
<dbReference type="RefSeq" id="WP_141820045.1">
    <property type="nucleotide sequence ID" value="NZ_BAAAQC010000005.1"/>
</dbReference>
<dbReference type="GO" id="GO:0009231">
    <property type="term" value="P:riboflavin biosynthetic process"/>
    <property type="evidence" value="ECO:0007669"/>
    <property type="project" value="InterPro"/>
</dbReference>
<keyword evidence="2" id="KW-0521">NADP</keyword>
<dbReference type="Proteomes" id="UP000320085">
    <property type="component" value="Unassembled WGS sequence"/>
</dbReference>
<dbReference type="GO" id="GO:0008703">
    <property type="term" value="F:5-amino-6-(5-phosphoribosylamino)uracil reductase activity"/>
    <property type="evidence" value="ECO:0007669"/>
    <property type="project" value="InterPro"/>
</dbReference>
<gene>
    <name evidence="5" type="ORF">FHX52_0762</name>
</gene>
<dbReference type="PANTHER" id="PTHR38011:SF7">
    <property type="entry name" value="2,5-DIAMINO-6-RIBOSYLAMINO-4(3H)-PYRIMIDINONE 5'-PHOSPHATE REDUCTASE"/>
    <property type="match status" value="1"/>
</dbReference>
<proteinExistence type="predicted"/>
<dbReference type="SUPFAM" id="SSF53597">
    <property type="entry name" value="Dihydrofolate reductase-like"/>
    <property type="match status" value="1"/>
</dbReference>
<dbReference type="InterPro" id="IPR002734">
    <property type="entry name" value="RibDG_C"/>
</dbReference>
<evidence type="ECO:0000256" key="2">
    <source>
        <dbReference type="ARBA" id="ARBA00022857"/>
    </source>
</evidence>
<comment type="caution">
    <text evidence="5">The sequence shown here is derived from an EMBL/GenBank/DDBJ whole genome shotgun (WGS) entry which is preliminary data.</text>
</comment>
<evidence type="ECO:0000259" key="4">
    <source>
        <dbReference type="Pfam" id="PF01872"/>
    </source>
</evidence>
<dbReference type="PANTHER" id="PTHR38011">
    <property type="entry name" value="DIHYDROFOLATE REDUCTASE FAMILY PROTEIN (AFU_ORTHOLOGUE AFUA_8G06820)"/>
    <property type="match status" value="1"/>
</dbReference>
<protein>
    <submittedName>
        <fullName evidence="5">Riboflavin biosynthesis pyrimidine reductase</fullName>
    </submittedName>
</protein>
<dbReference type="EMBL" id="VFQF01000001">
    <property type="protein sequence ID" value="TQN47659.1"/>
    <property type="molecule type" value="Genomic_DNA"/>
</dbReference>
<feature type="domain" description="Bacterial bifunctional deaminase-reductase C-terminal" evidence="4">
    <location>
        <begin position="35"/>
        <end position="232"/>
    </location>
</feature>
<dbReference type="Pfam" id="PF01872">
    <property type="entry name" value="RibD_C"/>
    <property type="match status" value="1"/>
</dbReference>